<feature type="compositionally biased region" description="Polar residues" evidence="1">
    <location>
        <begin position="516"/>
        <end position="525"/>
    </location>
</feature>
<dbReference type="Pfam" id="PF10313">
    <property type="entry name" value="DUF2415"/>
    <property type="match status" value="1"/>
</dbReference>
<organism evidence="3 4">
    <name type="scientific">Cryoendolithus antarcticus</name>
    <dbReference type="NCBI Taxonomy" id="1507870"/>
    <lineage>
        <taxon>Eukaryota</taxon>
        <taxon>Fungi</taxon>
        <taxon>Dikarya</taxon>
        <taxon>Ascomycota</taxon>
        <taxon>Pezizomycotina</taxon>
        <taxon>Dothideomycetes</taxon>
        <taxon>Dothideomycetidae</taxon>
        <taxon>Cladosporiales</taxon>
        <taxon>Cladosporiaceae</taxon>
        <taxon>Cryoendolithus</taxon>
    </lineage>
</organism>
<feature type="region of interest" description="Disordered" evidence="1">
    <location>
        <begin position="458"/>
        <end position="503"/>
    </location>
</feature>
<feature type="region of interest" description="Disordered" evidence="1">
    <location>
        <begin position="409"/>
        <end position="443"/>
    </location>
</feature>
<feature type="compositionally biased region" description="Pro residues" evidence="1">
    <location>
        <begin position="603"/>
        <end position="614"/>
    </location>
</feature>
<dbReference type="Gene3D" id="2.130.10.10">
    <property type="entry name" value="YVTN repeat-like/Quinoprotein amine dehydrogenase"/>
    <property type="match status" value="1"/>
</dbReference>
<evidence type="ECO:0000313" key="4">
    <source>
        <dbReference type="Proteomes" id="UP000192596"/>
    </source>
</evidence>
<dbReference type="PANTHER" id="PTHR43991:SF9">
    <property type="entry name" value="DUF2415 DOMAIN-CONTAINING PROTEIN"/>
    <property type="match status" value="1"/>
</dbReference>
<accession>A0A1V8T244</accession>
<dbReference type="InterPro" id="IPR015943">
    <property type="entry name" value="WD40/YVTN_repeat-like_dom_sf"/>
</dbReference>
<dbReference type="InterPro" id="IPR019417">
    <property type="entry name" value="DUF2415"/>
</dbReference>
<evidence type="ECO:0000256" key="1">
    <source>
        <dbReference type="SAM" id="MobiDB-lite"/>
    </source>
</evidence>
<dbReference type="InParanoid" id="A0A1V8T244"/>
<dbReference type="AlphaFoldDB" id="A0A1V8T244"/>
<evidence type="ECO:0000259" key="2">
    <source>
        <dbReference type="Pfam" id="PF10313"/>
    </source>
</evidence>
<dbReference type="EMBL" id="NAJO01000019">
    <property type="protein sequence ID" value="OQO05503.1"/>
    <property type="molecule type" value="Genomic_DNA"/>
</dbReference>
<dbReference type="OrthoDB" id="418169at2759"/>
<feature type="compositionally biased region" description="Polar residues" evidence="1">
    <location>
        <begin position="421"/>
        <end position="434"/>
    </location>
</feature>
<dbReference type="STRING" id="1507870.A0A1V8T244"/>
<feature type="compositionally biased region" description="Polar residues" evidence="1">
    <location>
        <begin position="694"/>
        <end position="711"/>
    </location>
</feature>
<feature type="compositionally biased region" description="Pro residues" evidence="1">
    <location>
        <begin position="653"/>
        <end position="670"/>
    </location>
</feature>
<comment type="caution">
    <text evidence="3">The sequence shown here is derived from an EMBL/GenBank/DDBJ whole genome shotgun (WGS) entry which is preliminary data.</text>
</comment>
<reference evidence="4" key="1">
    <citation type="submission" date="2017-03" db="EMBL/GenBank/DDBJ databases">
        <title>Genomes of endolithic fungi from Antarctica.</title>
        <authorList>
            <person name="Coleine C."/>
            <person name="Masonjones S."/>
            <person name="Stajich J.E."/>
        </authorList>
    </citation>
    <scope>NUCLEOTIDE SEQUENCE [LARGE SCALE GENOMIC DNA]</scope>
    <source>
        <strain evidence="4">CCFEE 5527</strain>
    </source>
</reference>
<dbReference type="PANTHER" id="PTHR43991">
    <property type="entry name" value="WD REPEAT PROTEIN (AFU_ORTHOLOGUE AFUA_8G05640)-RELATED"/>
    <property type="match status" value="1"/>
</dbReference>
<keyword evidence="4" id="KW-1185">Reference proteome</keyword>
<protein>
    <recommendedName>
        <fullName evidence="2">DUF2415 domain-containing protein</fullName>
    </recommendedName>
</protein>
<feature type="compositionally biased region" description="Polar residues" evidence="1">
    <location>
        <begin position="469"/>
        <end position="478"/>
    </location>
</feature>
<feature type="domain" description="DUF2415" evidence="2">
    <location>
        <begin position="302"/>
        <end position="341"/>
    </location>
</feature>
<dbReference type="Proteomes" id="UP000192596">
    <property type="component" value="Unassembled WGS sequence"/>
</dbReference>
<name>A0A1V8T244_9PEZI</name>
<dbReference type="InterPro" id="IPR011047">
    <property type="entry name" value="Quinoprotein_ADH-like_sf"/>
</dbReference>
<feature type="compositionally biased region" description="Low complexity" evidence="1">
    <location>
        <begin position="557"/>
        <end position="567"/>
    </location>
</feature>
<feature type="region of interest" description="Disordered" evidence="1">
    <location>
        <begin position="648"/>
        <end position="716"/>
    </location>
</feature>
<proteinExistence type="predicted"/>
<feature type="region of interest" description="Disordered" evidence="1">
    <location>
        <begin position="516"/>
        <end position="630"/>
    </location>
</feature>
<evidence type="ECO:0000313" key="3">
    <source>
        <dbReference type="EMBL" id="OQO05503.1"/>
    </source>
</evidence>
<dbReference type="SUPFAM" id="SSF50998">
    <property type="entry name" value="Quinoprotein alcohol dehydrogenase-like"/>
    <property type="match status" value="1"/>
</dbReference>
<gene>
    <name evidence="3" type="ORF">B0A48_09272</name>
</gene>
<sequence>MAILEESLYPDTDRLVSTSKKFYPISIPVSHWQLRHYISSPEPDRLYYASGREVFYLQPSTKKRKHVASLPFEARCTASGYGWICVGGEDEGHFAAIKTGALGWGEDGETSRAADVKVDRIGVEIVNSISIHRIQDEDAHLDDIVAVLTNNDKTVRVYSLPLGLETCCLDLPFAMNHATISPDGKVLVAVGDVNSAYFFRRHLRGGKPVPGIQKPHNRLNSGSVEWRLTNIVNLHVTNLQATMGYFTTAWSPSGRLVAVGSESGYITVLDVELLARADLDDEDAIVIVRPGSRPDIPPPHPGAVRSMVFSPDPWDLLIWAEDQGRVCVGDLRTGLRQKQVILMHPSEEGLTTVRFADAFGQSGSGTPTSSETQLRHLEQMEMDLLRRYRRAQENPTAVNFATEYIDARRRQRQHRQELASLRSQNGGLTGSSAQAAVEDDPQGLTLREQEVLNTLRMTRQREEARANGTLPQTVNYTSPDMFLPARSSGSRSHTPHPAANPAAQPISEILSSMSDTNLEGSSYTDMSHGLPRPTSVFAPGSPDINAWAANSYRSPDTSTSGNTTGSTRQSDGSRIPRRRASVILSPPATGASDQPSTTTRPRPTAPPLTPPASDDPPDQEENSADHNENPWRTISDAMALARGPLFESASLAPPIPPHPTTNSTPPPPQQPSREQTHTTRSLARQRERWRTLSGGDSQATSPVATGANTTALPRPSVAEGYEYERVLRRMRGSTSGGGRGLEGVRSAGVAISADGRWVWVGCEEGVFEVEVNRQRRLGRESWEWA</sequence>